<dbReference type="AlphaFoldDB" id="A0A6C0KEQ3"/>
<evidence type="ECO:0000256" key="1">
    <source>
        <dbReference type="SAM" id="MobiDB-lite"/>
    </source>
</evidence>
<proteinExistence type="predicted"/>
<keyword evidence="2" id="KW-0812">Transmembrane</keyword>
<evidence type="ECO:0000313" key="3">
    <source>
        <dbReference type="EMBL" id="QHU15823.1"/>
    </source>
</evidence>
<name>A0A6C0KEQ3_9ZZZZ</name>
<feature type="compositionally biased region" description="Low complexity" evidence="1">
    <location>
        <begin position="76"/>
        <end position="121"/>
    </location>
</feature>
<reference evidence="3" key="1">
    <citation type="journal article" date="2020" name="Nature">
        <title>Giant virus diversity and host interactions through global metagenomics.</title>
        <authorList>
            <person name="Schulz F."/>
            <person name="Roux S."/>
            <person name="Paez-Espino D."/>
            <person name="Jungbluth S."/>
            <person name="Walsh D.A."/>
            <person name="Denef V.J."/>
            <person name="McMahon K.D."/>
            <person name="Konstantinidis K.T."/>
            <person name="Eloe-Fadrosh E.A."/>
            <person name="Kyrpides N.C."/>
            <person name="Woyke T."/>
        </authorList>
    </citation>
    <scope>NUCLEOTIDE SEQUENCE</scope>
    <source>
        <strain evidence="3">GVMAG-S-3300010158-109</strain>
    </source>
</reference>
<feature type="transmembrane region" description="Helical" evidence="2">
    <location>
        <begin position="6"/>
        <end position="25"/>
    </location>
</feature>
<feature type="region of interest" description="Disordered" evidence="1">
    <location>
        <begin position="30"/>
        <end position="127"/>
    </location>
</feature>
<protein>
    <submittedName>
        <fullName evidence="3">Uncharacterized protein</fullName>
    </submittedName>
</protein>
<organism evidence="3">
    <name type="scientific">viral metagenome</name>
    <dbReference type="NCBI Taxonomy" id="1070528"/>
    <lineage>
        <taxon>unclassified sequences</taxon>
        <taxon>metagenomes</taxon>
        <taxon>organismal metagenomes</taxon>
    </lineage>
</organism>
<dbReference type="EMBL" id="MN740868">
    <property type="protein sequence ID" value="QHU15823.1"/>
    <property type="molecule type" value="Genomic_DNA"/>
</dbReference>
<feature type="compositionally biased region" description="Polar residues" evidence="1">
    <location>
        <begin position="51"/>
        <end position="75"/>
    </location>
</feature>
<sequence length="338" mass="35795">MTNVNFIKYVVIVVTLFVLAAVYYYKSSKTNSNTTHSSGNSHTSNIEHPVPTNSQPTPRSDSNTGHLATTEPTVQATAAPTMAVSTTAPTASATPTSPATAAPTRAVSTTAPTNAPATTATSEPKSGNFLATTAPTAQTSAPATTAPTAAGPKWGPYGAFNFTSATEYSFVPDMCDGNGVQFRTQIDTPNPLTEYGDCDNGSVYRPDFSGTWDKCILNGIDCGQVTIKSNGGFLFEIVISPLPVSFKRNPVITYSTKSTTISCGAFNANLGQVTIYYDRTTGDRLVIRMGTPGSLYYLCRNVKPNNPGYVTLSGNVFNNYSRTTFKNKTLNVVSNGCL</sequence>
<keyword evidence="2" id="KW-1133">Transmembrane helix</keyword>
<evidence type="ECO:0000256" key="2">
    <source>
        <dbReference type="SAM" id="Phobius"/>
    </source>
</evidence>
<keyword evidence="2" id="KW-0472">Membrane</keyword>
<accession>A0A6C0KEQ3</accession>
<feature type="compositionally biased region" description="Low complexity" evidence="1">
    <location>
        <begin position="30"/>
        <end position="44"/>
    </location>
</feature>